<evidence type="ECO:0000313" key="2">
    <source>
        <dbReference type="Proteomes" id="UP000244855"/>
    </source>
</evidence>
<dbReference type="EMBL" id="KZ805581">
    <property type="protein sequence ID" value="PVH93559.1"/>
    <property type="molecule type" value="Genomic_DNA"/>
</dbReference>
<proteinExistence type="predicted"/>
<evidence type="ECO:0000313" key="1">
    <source>
        <dbReference type="EMBL" id="PVH93559.1"/>
    </source>
</evidence>
<accession>A0A2V1D8R6</accession>
<keyword evidence="2" id="KW-1185">Reference proteome</keyword>
<reference evidence="1 2" key="1">
    <citation type="journal article" date="2018" name="Sci. Rep.">
        <title>Comparative genomics provides insights into the lifestyle and reveals functional heterogeneity of dark septate endophytic fungi.</title>
        <authorList>
            <person name="Knapp D.G."/>
            <person name="Nemeth J.B."/>
            <person name="Barry K."/>
            <person name="Hainaut M."/>
            <person name="Henrissat B."/>
            <person name="Johnson J."/>
            <person name="Kuo A."/>
            <person name="Lim J.H.P."/>
            <person name="Lipzen A."/>
            <person name="Nolan M."/>
            <person name="Ohm R.A."/>
            <person name="Tamas L."/>
            <person name="Grigoriev I.V."/>
            <person name="Spatafora J.W."/>
            <person name="Nagy L.G."/>
            <person name="Kovacs G.M."/>
        </authorList>
    </citation>
    <scope>NUCLEOTIDE SEQUENCE [LARGE SCALE GENOMIC DNA]</scope>
    <source>
        <strain evidence="1 2">DSE2036</strain>
    </source>
</reference>
<organism evidence="1 2">
    <name type="scientific">Periconia macrospinosa</name>
    <dbReference type="NCBI Taxonomy" id="97972"/>
    <lineage>
        <taxon>Eukaryota</taxon>
        <taxon>Fungi</taxon>
        <taxon>Dikarya</taxon>
        <taxon>Ascomycota</taxon>
        <taxon>Pezizomycotina</taxon>
        <taxon>Dothideomycetes</taxon>
        <taxon>Pleosporomycetidae</taxon>
        <taxon>Pleosporales</taxon>
        <taxon>Massarineae</taxon>
        <taxon>Periconiaceae</taxon>
        <taxon>Periconia</taxon>
    </lineage>
</organism>
<dbReference type="Proteomes" id="UP000244855">
    <property type="component" value="Unassembled WGS sequence"/>
</dbReference>
<name>A0A2V1D8R6_9PLEO</name>
<gene>
    <name evidence="1" type="ORF">DM02DRAFT_221500</name>
</gene>
<dbReference type="AlphaFoldDB" id="A0A2V1D8R6"/>
<sequence length="153" mass="17000">MSAEAEAEAEAAAPPSWAISHSLSSLSDCNTDPFDKSHTRVLAATSAPLDPRPVIWIGLYTIKTETKTTTIVNPTTAQLETTAEEPNVSAKVEWVKWAEFKWSKWPAISESDGSEVFVRPSRAFAYLPDLHRCFKNRGTILKPHKDRMTFLPA</sequence>
<protein>
    <submittedName>
        <fullName evidence="1">Uncharacterized protein</fullName>
    </submittedName>
</protein>